<dbReference type="GO" id="GO:0007166">
    <property type="term" value="P:cell surface receptor signaling pathway"/>
    <property type="evidence" value="ECO:0007669"/>
    <property type="project" value="TreeGrafter"/>
</dbReference>
<evidence type="ECO:0008006" key="5">
    <source>
        <dbReference type="Google" id="ProtNLM"/>
    </source>
</evidence>
<feature type="transmembrane region" description="Helical" evidence="2">
    <location>
        <begin position="26"/>
        <end position="44"/>
    </location>
</feature>
<dbReference type="Ensembl" id="ENSGWIT00000003592.1">
    <property type="protein sequence ID" value="ENSGWIP00000003320.1"/>
    <property type="gene ID" value="ENSGWIG00000001818.1"/>
</dbReference>
<dbReference type="GO" id="GO:0004888">
    <property type="term" value="F:transmembrane signaling receptor activity"/>
    <property type="evidence" value="ECO:0007669"/>
    <property type="project" value="TreeGrafter"/>
</dbReference>
<dbReference type="Pfam" id="PF16681">
    <property type="entry name" value="Ig_5"/>
    <property type="match status" value="1"/>
</dbReference>
<dbReference type="GO" id="GO:0009897">
    <property type="term" value="C:external side of plasma membrane"/>
    <property type="evidence" value="ECO:0007669"/>
    <property type="project" value="TreeGrafter"/>
</dbReference>
<feature type="compositionally biased region" description="Basic and acidic residues" evidence="1">
    <location>
        <begin position="184"/>
        <end position="196"/>
    </location>
</feature>
<keyword evidence="2" id="KW-1133">Transmembrane helix</keyword>
<proteinExistence type="predicted"/>
<dbReference type="AlphaFoldDB" id="A0A8C5FZC6"/>
<organism evidence="3 4">
    <name type="scientific">Gouania willdenowi</name>
    <name type="common">Blunt-snouted clingfish</name>
    <name type="synonym">Lepadogaster willdenowi</name>
    <dbReference type="NCBI Taxonomy" id="441366"/>
    <lineage>
        <taxon>Eukaryota</taxon>
        <taxon>Metazoa</taxon>
        <taxon>Chordata</taxon>
        <taxon>Craniata</taxon>
        <taxon>Vertebrata</taxon>
        <taxon>Euteleostomi</taxon>
        <taxon>Actinopterygii</taxon>
        <taxon>Neopterygii</taxon>
        <taxon>Teleostei</taxon>
        <taxon>Neoteleostei</taxon>
        <taxon>Acanthomorphata</taxon>
        <taxon>Ovalentaria</taxon>
        <taxon>Blenniimorphae</taxon>
        <taxon>Blenniiformes</taxon>
        <taxon>Gobiesocoidei</taxon>
        <taxon>Gobiesocidae</taxon>
        <taxon>Gobiesocinae</taxon>
        <taxon>Gouania</taxon>
    </lineage>
</organism>
<evidence type="ECO:0000313" key="3">
    <source>
        <dbReference type="Ensembl" id="ENSGWIP00000003320.1"/>
    </source>
</evidence>
<evidence type="ECO:0000256" key="1">
    <source>
        <dbReference type="SAM" id="MobiDB-lite"/>
    </source>
</evidence>
<keyword evidence="4" id="KW-1185">Reference proteome</keyword>
<dbReference type="PANTHER" id="PTHR10570:SF8">
    <property type="entry name" value="T-CELL SURFACE GLYCOPROTEIN CD3 GAMMA CHAIN"/>
    <property type="match status" value="1"/>
</dbReference>
<evidence type="ECO:0000313" key="4">
    <source>
        <dbReference type="Proteomes" id="UP000694680"/>
    </source>
</evidence>
<dbReference type="GO" id="GO:0042105">
    <property type="term" value="C:alpha-beta T cell receptor complex"/>
    <property type="evidence" value="ECO:0007669"/>
    <property type="project" value="TreeGrafter"/>
</dbReference>
<accession>A0A8C5FZC6</accession>
<reference evidence="3" key="3">
    <citation type="submission" date="2025-09" db="UniProtKB">
        <authorList>
            <consortium name="Ensembl"/>
        </authorList>
    </citation>
    <scope>IDENTIFICATION</scope>
</reference>
<reference evidence="3" key="2">
    <citation type="submission" date="2025-08" db="UniProtKB">
        <authorList>
            <consortium name="Ensembl"/>
        </authorList>
    </citation>
    <scope>IDENTIFICATION</scope>
</reference>
<keyword evidence="2" id="KW-0472">Membrane</keyword>
<reference evidence="3" key="1">
    <citation type="submission" date="2020-06" db="EMBL/GenBank/DDBJ databases">
        <authorList>
            <consortium name="Wellcome Sanger Institute Data Sharing"/>
        </authorList>
    </citation>
    <scope>NUCLEOTIDE SEQUENCE [LARGE SCALE GENOMIC DNA]</scope>
</reference>
<protein>
    <recommendedName>
        <fullName evidence="5">CD3 gamma/delta subunit Ig-like domain-containing protein</fullName>
    </recommendedName>
</protein>
<evidence type="ECO:0000256" key="2">
    <source>
        <dbReference type="SAM" id="Phobius"/>
    </source>
</evidence>
<dbReference type="Proteomes" id="UP000694680">
    <property type="component" value="Chromosome 13"/>
</dbReference>
<dbReference type="InterPro" id="IPR013783">
    <property type="entry name" value="Ig-like_fold"/>
</dbReference>
<dbReference type="InterPro" id="IPR015484">
    <property type="entry name" value="CD3_esu/gsu/dsu"/>
</dbReference>
<keyword evidence="2" id="KW-0812">Transmembrane</keyword>
<name>A0A8C5FZC6_GOUWI</name>
<sequence length="196" mass="22201">MTCMDIYFEYQQKQCFSLRTWRTWRTTYTMIYVWILCFLQLLTLTASQKGGQINVDNLSDGIKLSCPGNSKFETGEPNKQLGYRDENSGEYQCVSDSKHVTAKIFVKFRTCDNCIEMDMASIIGITIGDVVVTIIIGVGVYIVANPTRGTSVPPNRKRSDGYPPMSHTARGDANDHYQQLRQKSPKDLYGDLKTAR</sequence>
<dbReference type="GO" id="GO:0045059">
    <property type="term" value="P:positive thymic T cell selection"/>
    <property type="evidence" value="ECO:0007669"/>
    <property type="project" value="TreeGrafter"/>
</dbReference>
<feature type="region of interest" description="Disordered" evidence="1">
    <location>
        <begin position="147"/>
        <end position="196"/>
    </location>
</feature>
<feature type="transmembrane region" description="Helical" evidence="2">
    <location>
        <begin position="122"/>
        <end position="144"/>
    </location>
</feature>
<dbReference type="Gene3D" id="2.60.40.10">
    <property type="entry name" value="Immunoglobulins"/>
    <property type="match status" value="1"/>
</dbReference>
<gene>
    <name evidence="3" type="primary">cd3g</name>
</gene>
<dbReference type="PANTHER" id="PTHR10570">
    <property type="entry name" value="T-CELL SURFACE GLYCOPROTEIN CD3 GAMMA CHAIN / DELTA CHAIN"/>
    <property type="match status" value="1"/>
</dbReference>